<accession>A0A9N9XSI8</accession>
<evidence type="ECO:0000256" key="8">
    <source>
        <dbReference type="PIRSR" id="PIRSR000862-1"/>
    </source>
</evidence>
<proteinExistence type="inferred from homology"/>
<dbReference type="EMBL" id="OU900101">
    <property type="protein sequence ID" value="CAG9864403.1"/>
    <property type="molecule type" value="Genomic_DNA"/>
</dbReference>
<evidence type="ECO:0000313" key="11">
    <source>
        <dbReference type="EMBL" id="CAG9864403.1"/>
    </source>
</evidence>
<dbReference type="Pfam" id="PF04083">
    <property type="entry name" value="Abhydro_lipase"/>
    <property type="match status" value="1"/>
</dbReference>
<name>A0A9N9XSI8_PHYSR</name>
<feature type="active site" description="Charge relay system" evidence="8">
    <location>
        <position position="382"/>
    </location>
</feature>
<gene>
    <name evidence="11" type="ORF">PHYEVI_LOCUS10659</name>
</gene>
<keyword evidence="2 9" id="KW-0732">Signal</keyword>
<keyword evidence="4 7" id="KW-0442">Lipid degradation</keyword>
<keyword evidence="12" id="KW-1185">Reference proteome</keyword>
<evidence type="ECO:0000313" key="12">
    <source>
        <dbReference type="Proteomes" id="UP001153712"/>
    </source>
</evidence>
<keyword evidence="6" id="KW-0325">Glycoprotein</keyword>
<dbReference type="GO" id="GO:0016042">
    <property type="term" value="P:lipid catabolic process"/>
    <property type="evidence" value="ECO:0007669"/>
    <property type="project" value="UniProtKB-KW"/>
</dbReference>
<protein>
    <recommendedName>
        <fullName evidence="7">Lipase</fullName>
    </recommendedName>
</protein>
<evidence type="ECO:0000256" key="1">
    <source>
        <dbReference type="ARBA" id="ARBA00010701"/>
    </source>
</evidence>
<dbReference type="FunFam" id="3.40.50.1820:FF:000057">
    <property type="entry name" value="Lipase"/>
    <property type="match status" value="1"/>
</dbReference>
<comment type="similarity">
    <text evidence="1 7">Belongs to the AB hydrolase superfamily. Lipase family.</text>
</comment>
<dbReference type="InterPro" id="IPR025483">
    <property type="entry name" value="Lipase_euk"/>
</dbReference>
<evidence type="ECO:0000259" key="10">
    <source>
        <dbReference type="Pfam" id="PF04083"/>
    </source>
</evidence>
<dbReference type="OrthoDB" id="9974421at2759"/>
<evidence type="ECO:0000256" key="5">
    <source>
        <dbReference type="ARBA" id="ARBA00023098"/>
    </source>
</evidence>
<evidence type="ECO:0000256" key="7">
    <source>
        <dbReference type="PIRNR" id="PIRNR000862"/>
    </source>
</evidence>
<dbReference type="Gene3D" id="3.40.50.1820">
    <property type="entry name" value="alpha/beta hydrolase"/>
    <property type="match status" value="1"/>
</dbReference>
<feature type="active site" description="Charge relay system" evidence="8">
    <location>
        <position position="351"/>
    </location>
</feature>
<evidence type="ECO:0000256" key="3">
    <source>
        <dbReference type="ARBA" id="ARBA00022801"/>
    </source>
</evidence>
<evidence type="ECO:0000256" key="6">
    <source>
        <dbReference type="ARBA" id="ARBA00023180"/>
    </source>
</evidence>
<dbReference type="PIRSF" id="PIRSF000862">
    <property type="entry name" value="Steryl_ester_lip"/>
    <property type="match status" value="1"/>
</dbReference>
<evidence type="ECO:0000256" key="4">
    <source>
        <dbReference type="ARBA" id="ARBA00022963"/>
    </source>
</evidence>
<keyword evidence="3 7" id="KW-0378">Hydrolase</keyword>
<sequence length="416" mass="47647">MKTHPILLFLLQITIGFTWKFKQNPYADLSFEEKVAHDGYPLETYQIETKDNYLLALYRIPRGRLDPLERPPKRRRKQNRAKRRREPVLILHGLGSAPAMYVLQGPGRALAYNLVDSGFDVWLLSNRGCGRSDRHRFLDIDVDRKFWDFSFHEIAIYDLPPAVDFVANKTDRKLTLLGHSQGNTIMVIFLAEKPEYNDKVKLGVIYAPSVKIYLDMVLATPVIYASELLTNISYLFGMYEVFPQSFVAPLRDLCKEQTYFLELCYHILSAIGSAPSKLLDLDLIPTIIGAASGRASLLQLTHYMQIIRTNYFGQFDHGPKKNMKIYGNSTPPAYDLNKISAPMAVYYAPKDELATIQGALDTIKLLPNVIHQELVDYEYFNHIDFLFAKNATELVYVNTINLIKSFDEKFANNSIN</sequence>
<dbReference type="SUPFAM" id="SSF53474">
    <property type="entry name" value="alpha/beta-Hydrolases"/>
    <property type="match status" value="1"/>
</dbReference>
<feature type="signal peptide" evidence="9">
    <location>
        <begin position="1"/>
        <end position="16"/>
    </location>
</feature>
<keyword evidence="5" id="KW-0443">Lipid metabolism</keyword>
<feature type="active site" description="Nucleophile" evidence="8">
    <location>
        <position position="180"/>
    </location>
</feature>
<dbReference type="GO" id="GO:0016788">
    <property type="term" value="F:hydrolase activity, acting on ester bonds"/>
    <property type="evidence" value="ECO:0007669"/>
    <property type="project" value="InterPro"/>
</dbReference>
<dbReference type="PANTHER" id="PTHR11005">
    <property type="entry name" value="LYSOSOMAL ACID LIPASE-RELATED"/>
    <property type="match status" value="1"/>
</dbReference>
<dbReference type="AlphaFoldDB" id="A0A9N9XSI8"/>
<feature type="domain" description="Partial AB-hydrolase lipase" evidence="10">
    <location>
        <begin position="33"/>
        <end position="104"/>
    </location>
</feature>
<organism evidence="11 12">
    <name type="scientific">Phyllotreta striolata</name>
    <name type="common">Striped flea beetle</name>
    <name type="synonym">Crioceris striolata</name>
    <dbReference type="NCBI Taxonomy" id="444603"/>
    <lineage>
        <taxon>Eukaryota</taxon>
        <taxon>Metazoa</taxon>
        <taxon>Ecdysozoa</taxon>
        <taxon>Arthropoda</taxon>
        <taxon>Hexapoda</taxon>
        <taxon>Insecta</taxon>
        <taxon>Pterygota</taxon>
        <taxon>Neoptera</taxon>
        <taxon>Endopterygota</taxon>
        <taxon>Coleoptera</taxon>
        <taxon>Polyphaga</taxon>
        <taxon>Cucujiformia</taxon>
        <taxon>Chrysomeloidea</taxon>
        <taxon>Chrysomelidae</taxon>
        <taxon>Galerucinae</taxon>
        <taxon>Alticini</taxon>
        <taxon>Phyllotreta</taxon>
    </lineage>
</organism>
<reference evidence="11" key="1">
    <citation type="submission" date="2022-01" db="EMBL/GenBank/DDBJ databases">
        <authorList>
            <person name="King R."/>
        </authorList>
    </citation>
    <scope>NUCLEOTIDE SEQUENCE</scope>
</reference>
<dbReference type="InterPro" id="IPR029058">
    <property type="entry name" value="AB_hydrolase_fold"/>
</dbReference>
<feature type="chain" id="PRO_5040204198" description="Lipase" evidence="9">
    <location>
        <begin position="17"/>
        <end position="416"/>
    </location>
</feature>
<dbReference type="Proteomes" id="UP001153712">
    <property type="component" value="Chromosome 8"/>
</dbReference>
<evidence type="ECO:0000256" key="9">
    <source>
        <dbReference type="SAM" id="SignalP"/>
    </source>
</evidence>
<dbReference type="InterPro" id="IPR006693">
    <property type="entry name" value="AB_hydrolase_lipase"/>
</dbReference>
<evidence type="ECO:0000256" key="2">
    <source>
        <dbReference type="ARBA" id="ARBA00022729"/>
    </source>
</evidence>